<dbReference type="CDD" id="cd03216">
    <property type="entry name" value="ABC_Carb_Monos_I"/>
    <property type="match status" value="1"/>
</dbReference>
<dbReference type="GO" id="GO:0016887">
    <property type="term" value="F:ATP hydrolysis activity"/>
    <property type="evidence" value="ECO:0007669"/>
    <property type="project" value="InterPro"/>
</dbReference>
<name>A0A242MT94_CABSO</name>
<keyword evidence="8 12" id="KW-0067">ATP-binding</keyword>
<accession>A0A242MT94</accession>
<dbReference type="Pfam" id="PF00005">
    <property type="entry name" value="ABC_tran"/>
    <property type="match status" value="2"/>
</dbReference>
<evidence type="ECO:0000256" key="1">
    <source>
        <dbReference type="ARBA" id="ARBA00004202"/>
    </source>
</evidence>
<dbReference type="InterPro" id="IPR003593">
    <property type="entry name" value="AAA+_ATPase"/>
</dbReference>
<dbReference type="PROSITE" id="PS50893">
    <property type="entry name" value="ABC_TRANSPORTER_2"/>
    <property type="match status" value="2"/>
</dbReference>
<dbReference type="InterPro" id="IPR027417">
    <property type="entry name" value="P-loop_NTPase"/>
</dbReference>
<dbReference type="InterPro" id="IPR017871">
    <property type="entry name" value="ABC_transporter-like_CS"/>
</dbReference>
<evidence type="ECO:0000256" key="6">
    <source>
        <dbReference type="ARBA" id="ARBA00022737"/>
    </source>
</evidence>
<evidence type="ECO:0000256" key="7">
    <source>
        <dbReference type="ARBA" id="ARBA00022741"/>
    </source>
</evidence>
<evidence type="ECO:0000256" key="9">
    <source>
        <dbReference type="ARBA" id="ARBA00022967"/>
    </source>
</evidence>
<proteinExistence type="predicted"/>
<evidence type="ECO:0000256" key="8">
    <source>
        <dbReference type="ARBA" id="ARBA00022840"/>
    </source>
</evidence>
<keyword evidence="10" id="KW-0472">Membrane</keyword>
<dbReference type="CDD" id="cd03215">
    <property type="entry name" value="ABC_Carb_Monos_II"/>
    <property type="match status" value="1"/>
</dbReference>
<evidence type="ECO:0000313" key="13">
    <source>
        <dbReference type="Proteomes" id="UP000194546"/>
    </source>
</evidence>
<feature type="domain" description="ABC transporter" evidence="11">
    <location>
        <begin position="255"/>
        <end position="499"/>
    </location>
</feature>
<comment type="subcellular location">
    <subcellularLocation>
        <location evidence="1">Cell membrane</location>
        <topology evidence="1">Peripheral membrane protein</topology>
    </subcellularLocation>
</comment>
<dbReference type="PANTHER" id="PTHR43790">
    <property type="entry name" value="CARBOHYDRATE TRANSPORT ATP-BINDING PROTEIN MG119-RELATED"/>
    <property type="match status" value="1"/>
</dbReference>
<evidence type="ECO:0000256" key="2">
    <source>
        <dbReference type="ARBA" id="ARBA00022448"/>
    </source>
</evidence>
<evidence type="ECO:0000259" key="11">
    <source>
        <dbReference type="PROSITE" id="PS50893"/>
    </source>
</evidence>
<dbReference type="Gene3D" id="3.40.50.300">
    <property type="entry name" value="P-loop containing nucleotide triphosphate hydrolases"/>
    <property type="match status" value="2"/>
</dbReference>
<organism evidence="12 13">
    <name type="scientific">Caballeronia sordidicola</name>
    <name type="common">Burkholderia sordidicola</name>
    <dbReference type="NCBI Taxonomy" id="196367"/>
    <lineage>
        <taxon>Bacteria</taxon>
        <taxon>Pseudomonadati</taxon>
        <taxon>Pseudomonadota</taxon>
        <taxon>Betaproteobacteria</taxon>
        <taxon>Burkholderiales</taxon>
        <taxon>Burkholderiaceae</taxon>
        <taxon>Caballeronia</taxon>
    </lineage>
</organism>
<keyword evidence="5" id="KW-0762">Sugar transport</keyword>
<reference evidence="12 13" key="1">
    <citation type="submission" date="2017-03" db="EMBL/GenBank/DDBJ databases">
        <title>Genome analysis of strain PAMC 26510.</title>
        <authorList>
            <person name="Oh H.-M."/>
            <person name="Yang J.-A."/>
        </authorList>
    </citation>
    <scope>NUCLEOTIDE SEQUENCE [LARGE SCALE GENOMIC DNA]</scope>
    <source>
        <strain evidence="12 13">PAMC 26510</strain>
    </source>
</reference>
<evidence type="ECO:0000313" key="12">
    <source>
        <dbReference type="EMBL" id="OTP74488.1"/>
    </source>
</evidence>
<keyword evidence="7" id="KW-0547">Nucleotide-binding</keyword>
<evidence type="ECO:0000256" key="5">
    <source>
        <dbReference type="ARBA" id="ARBA00022597"/>
    </source>
</evidence>
<dbReference type="InterPro" id="IPR050107">
    <property type="entry name" value="ABC_carbohydrate_import_ATPase"/>
</dbReference>
<dbReference type="PANTHER" id="PTHR43790:SF3">
    <property type="entry name" value="D-ALLOSE IMPORT ATP-BINDING PROTEIN ALSA-RELATED"/>
    <property type="match status" value="1"/>
</dbReference>
<keyword evidence="3" id="KW-1003">Cell membrane</keyword>
<evidence type="ECO:0000256" key="3">
    <source>
        <dbReference type="ARBA" id="ARBA00022475"/>
    </source>
</evidence>
<keyword evidence="9" id="KW-1278">Translocase</keyword>
<feature type="domain" description="ABC transporter" evidence="11">
    <location>
        <begin position="9"/>
        <end position="245"/>
    </location>
</feature>
<dbReference type="SMART" id="SM00382">
    <property type="entry name" value="AAA"/>
    <property type="match status" value="2"/>
</dbReference>
<sequence>MSTNQTPRLELRHASKSFGRVRALGDGSLALWPGEVHALLGENGAGKSTLVKLLAGVYQPDSGELLVDGVARTFANPAEARDAGLAVIYQEPTLFADLSIAENIYMGRQPRDRIGRIRYDEMNREVDALLQSLGVNLRAERLVRGLSIADQQVVEIAKALSLNANVLIMDEPTAALSLTEVERLFAIVRALRERDAAILFITHRLDEVFALTQRLTIMRDGMKVFDSMTTDMTIDSIVSKMVGRDLDTFYPKADVPPGEVRLSVRGLTRDGVFKNISFDVHAGEIVALAGLVGAGRSEVARAIFGIDPVDAGEVKIAGKALQLGRPQAAVRAGLALVPEDRRAQGLALELSIARNASLTVLGRLVKHGLISARSETNLASDWGKRLRLKASDLDAPVGTLSGGNQQKVVLGKWLATGPKVLIIDEPTRGIDVGAKAEVYKTLADLVREGMAVLMISSELPEVLGMADRILVMHEGRISADIPRADANEERVMSAALGALPSTLGKAA</sequence>
<keyword evidence="2" id="KW-0813">Transport</keyword>
<protein>
    <submittedName>
        <fullName evidence="12">Putative L-rhamnose ABC transporter, ATP-binding component</fullName>
    </submittedName>
</protein>
<dbReference type="RefSeq" id="WP_086381808.1">
    <property type="nucleotide sequence ID" value="NZ_NBTY01000084.1"/>
</dbReference>
<dbReference type="FunFam" id="3.40.50.300:FF:000127">
    <property type="entry name" value="Ribose import ATP-binding protein RbsA"/>
    <property type="match status" value="1"/>
</dbReference>
<evidence type="ECO:0000256" key="10">
    <source>
        <dbReference type="ARBA" id="ARBA00023136"/>
    </source>
</evidence>
<keyword evidence="6" id="KW-0677">Repeat</keyword>
<dbReference type="InterPro" id="IPR003439">
    <property type="entry name" value="ABC_transporter-like_ATP-bd"/>
</dbReference>
<dbReference type="EMBL" id="NBTY01000084">
    <property type="protein sequence ID" value="OTP74488.1"/>
    <property type="molecule type" value="Genomic_DNA"/>
</dbReference>
<keyword evidence="4" id="KW-0997">Cell inner membrane</keyword>
<dbReference type="AlphaFoldDB" id="A0A242MT94"/>
<dbReference type="SUPFAM" id="SSF52540">
    <property type="entry name" value="P-loop containing nucleoside triphosphate hydrolases"/>
    <property type="match status" value="2"/>
</dbReference>
<dbReference type="PROSITE" id="PS00211">
    <property type="entry name" value="ABC_TRANSPORTER_1"/>
    <property type="match status" value="1"/>
</dbReference>
<dbReference type="GO" id="GO:0005886">
    <property type="term" value="C:plasma membrane"/>
    <property type="evidence" value="ECO:0007669"/>
    <property type="project" value="UniProtKB-SubCell"/>
</dbReference>
<evidence type="ECO:0000256" key="4">
    <source>
        <dbReference type="ARBA" id="ARBA00022519"/>
    </source>
</evidence>
<dbReference type="Proteomes" id="UP000194546">
    <property type="component" value="Unassembled WGS sequence"/>
</dbReference>
<dbReference type="GO" id="GO:0005524">
    <property type="term" value="F:ATP binding"/>
    <property type="evidence" value="ECO:0007669"/>
    <property type="project" value="UniProtKB-KW"/>
</dbReference>
<comment type="caution">
    <text evidence="12">The sequence shown here is derived from an EMBL/GenBank/DDBJ whole genome shotgun (WGS) entry which is preliminary data.</text>
</comment>
<gene>
    <name evidence="12" type="ORF">PAMC26510_16290</name>
</gene>